<organism evidence="13 14">
    <name type="scientific">Hathewaya proteolytica DSM 3090</name>
    <dbReference type="NCBI Taxonomy" id="1121331"/>
    <lineage>
        <taxon>Bacteria</taxon>
        <taxon>Bacillati</taxon>
        <taxon>Bacillota</taxon>
        <taxon>Clostridia</taxon>
        <taxon>Eubacteriales</taxon>
        <taxon>Clostridiaceae</taxon>
        <taxon>Hathewaya</taxon>
    </lineage>
</organism>
<dbReference type="STRING" id="1121331.SAMN02745248_02551"/>
<evidence type="ECO:0000256" key="4">
    <source>
        <dbReference type="ARBA" id="ARBA00012173"/>
    </source>
</evidence>
<dbReference type="Gene3D" id="3.90.700.10">
    <property type="entry name" value="Succinate dehydrogenase/fumarate reductase flavoprotein, catalytic domain"/>
    <property type="match status" value="1"/>
</dbReference>
<comment type="catalytic activity">
    <reaction evidence="11">
        <text>L-aspartate + O2 = iminosuccinate + H2O2</text>
        <dbReference type="Rhea" id="RHEA:25876"/>
        <dbReference type="ChEBI" id="CHEBI:15379"/>
        <dbReference type="ChEBI" id="CHEBI:16240"/>
        <dbReference type="ChEBI" id="CHEBI:29991"/>
        <dbReference type="ChEBI" id="CHEBI:77875"/>
        <dbReference type="EC" id="1.4.3.16"/>
    </reaction>
    <physiologicalReaction direction="left-to-right" evidence="11">
        <dbReference type="Rhea" id="RHEA:25877"/>
    </physiologicalReaction>
</comment>
<evidence type="ECO:0000256" key="8">
    <source>
        <dbReference type="ARBA" id="ARBA00022827"/>
    </source>
</evidence>
<dbReference type="AlphaFoldDB" id="A0A1M6SHF3"/>
<evidence type="ECO:0000256" key="5">
    <source>
        <dbReference type="ARBA" id="ARBA00021901"/>
    </source>
</evidence>
<proteinExistence type="inferred from homology"/>
<evidence type="ECO:0000313" key="13">
    <source>
        <dbReference type="EMBL" id="SHK44181.1"/>
    </source>
</evidence>
<dbReference type="InterPro" id="IPR003953">
    <property type="entry name" value="FAD-dep_OxRdtase_2_FAD-bd"/>
</dbReference>
<keyword evidence="9" id="KW-0560">Oxidoreductase</keyword>
<evidence type="ECO:0000256" key="11">
    <source>
        <dbReference type="ARBA" id="ARBA00048305"/>
    </source>
</evidence>
<dbReference type="FunFam" id="3.90.700.10:FF:000002">
    <property type="entry name" value="L-aspartate oxidase"/>
    <property type="match status" value="1"/>
</dbReference>
<sequence>MKRKSDVLIIGAGVAGLYFALNLDSKLDITIITKESLGKCNSYLAQGGISTERDYNDRELYIEDTLRAGEYKNDLNAVKILIEESQPNINKLIELGVPFDRAGKELDYTREGAHSTFRIVHCKDETGKCVTETLIENIKKRKNINILEDVNVADLIVQQGKCIGAVGVRQGDKEVIQVSSKYTVLACGGIGGLFKSSTNERSITGLALAMASRHNIELKDVNYIQFHPTVLYGESTEKKFLLSESLRGEGGKLLDINNKSFVDELLPRNVVTAAIKQQEKKTKTPYVYLDIRTMEGEFIKERFPGIYNGCLERGIDVTKEKIPVTPAQHYFMGGIKVDTESKTSIKNLFACGEASCTGVHGANRLASNSLLESLVFSKRGANYINKDMQDFSWFAHVPEVCVGYEDLVKTIEENEELAIKTLKTYREDIEDELVSNR</sequence>
<keyword evidence="14" id="KW-1185">Reference proteome</keyword>
<evidence type="ECO:0000256" key="1">
    <source>
        <dbReference type="ARBA" id="ARBA00001974"/>
    </source>
</evidence>
<evidence type="ECO:0000256" key="2">
    <source>
        <dbReference type="ARBA" id="ARBA00004950"/>
    </source>
</evidence>
<dbReference type="GO" id="GO:0008734">
    <property type="term" value="F:L-aspartate oxidase activity"/>
    <property type="evidence" value="ECO:0007669"/>
    <property type="project" value="UniProtKB-EC"/>
</dbReference>
<dbReference type="SUPFAM" id="SSF56425">
    <property type="entry name" value="Succinate dehydrogenase/fumarate reductase flavoprotein, catalytic domain"/>
    <property type="match status" value="1"/>
</dbReference>
<dbReference type="GO" id="GO:0034628">
    <property type="term" value="P:'de novo' NAD+ biosynthetic process from L-aspartate"/>
    <property type="evidence" value="ECO:0007669"/>
    <property type="project" value="TreeGrafter"/>
</dbReference>
<evidence type="ECO:0000256" key="10">
    <source>
        <dbReference type="ARBA" id="ARBA00030386"/>
    </source>
</evidence>
<dbReference type="InterPro" id="IPR036188">
    <property type="entry name" value="FAD/NAD-bd_sf"/>
</dbReference>
<comment type="pathway">
    <text evidence="2">Cofactor biosynthesis; NAD(+) biosynthesis; iminoaspartate from L-aspartate (oxidase route): step 1/1.</text>
</comment>
<dbReference type="UniPathway" id="UPA00253">
    <property type="reaction ID" value="UER00326"/>
</dbReference>
<evidence type="ECO:0000256" key="6">
    <source>
        <dbReference type="ARBA" id="ARBA00022630"/>
    </source>
</evidence>
<dbReference type="PRINTS" id="PR00368">
    <property type="entry name" value="FADPNR"/>
</dbReference>
<dbReference type="GO" id="GO:0033765">
    <property type="term" value="F:steroid dehydrogenase activity, acting on the CH-CH group of donors"/>
    <property type="evidence" value="ECO:0007669"/>
    <property type="project" value="UniProtKB-ARBA"/>
</dbReference>
<reference evidence="13 14" key="1">
    <citation type="submission" date="2016-11" db="EMBL/GenBank/DDBJ databases">
        <authorList>
            <person name="Jaros S."/>
            <person name="Januszkiewicz K."/>
            <person name="Wedrychowicz H."/>
        </authorList>
    </citation>
    <scope>NUCLEOTIDE SEQUENCE [LARGE SCALE GENOMIC DNA]</scope>
    <source>
        <strain evidence="13 14">DSM 3090</strain>
    </source>
</reference>
<dbReference type="OrthoDB" id="9806724at2"/>
<dbReference type="InterPro" id="IPR027477">
    <property type="entry name" value="Succ_DH/fumarate_Rdtase_cat_sf"/>
</dbReference>
<protein>
    <recommendedName>
        <fullName evidence="5">L-aspartate oxidase</fullName>
        <ecNumber evidence="4">1.4.3.16</ecNumber>
    </recommendedName>
    <alternativeName>
        <fullName evidence="10">Quinolinate synthase B</fullName>
    </alternativeName>
</protein>
<evidence type="ECO:0000256" key="3">
    <source>
        <dbReference type="ARBA" id="ARBA00008562"/>
    </source>
</evidence>
<keyword evidence="7" id="KW-0662">Pyridine nucleotide biosynthesis</keyword>
<keyword evidence="6" id="KW-0285">Flavoprotein</keyword>
<dbReference type="RefSeq" id="WP_072904443.1">
    <property type="nucleotide sequence ID" value="NZ_FRAD01000028.1"/>
</dbReference>
<accession>A0A1M6SHF3</accession>
<evidence type="ECO:0000256" key="9">
    <source>
        <dbReference type="ARBA" id="ARBA00023002"/>
    </source>
</evidence>
<dbReference type="Proteomes" id="UP000183952">
    <property type="component" value="Unassembled WGS sequence"/>
</dbReference>
<keyword evidence="8" id="KW-0274">FAD</keyword>
<evidence type="ECO:0000259" key="12">
    <source>
        <dbReference type="Pfam" id="PF00890"/>
    </source>
</evidence>
<dbReference type="EMBL" id="FRAD01000028">
    <property type="protein sequence ID" value="SHK44181.1"/>
    <property type="molecule type" value="Genomic_DNA"/>
</dbReference>
<feature type="domain" description="FAD-dependent oxidoreductase 2 FAD-binding" evidence="12">
    <location>
        <begin position="6"/>
        <end position="370"/>
    </location>
</feature>
<dbReference type="Gene3D" id="3.50.50.60">
    <property type="entry name" value="FAD/NAD(P)-binding domain"/>
    <property type="match status" value="1"/>
</dbReference>
<dbReference type="InterPro" id="IPR005288">
    <property type="entry name" value="NadB"/>
</dbReference>
<dbReference type="Pfam" id="PF00890">
    <property type="entry name" value="FAD_binding_2"/>
    <property type="match status" value="1"/>
</dbReference>
<comment type="similarity">
    <text evidence="3">Belongs to the FAD-dependent oxidoreductase 2 family. NadB subfamily.</text>
</comment>
<comment type="cofactor">
    <cofactor evidence="1">
        <name>FAD</name>
        <dbReference type="ChEBI" id="CHEBI:57692"/>
    </cofactor>
</comment>
<dbReference type="PANTHER" id="PTHR42716">
    <property type="entry name" value="L-ASPARTATE OXIDASE"/>
    <property type="match status" value="1"/>
</dbReference>
<dbReference type="PANTHER" id="PTHR42716:SF2">
    <property type="entry name" value="L-ASPARTATE OXIDASE, CHLOROPLASTIC"/>
    <property type="match status" value="1"/>
</dbReference>
<evidence type="ECO:0000256" key="7">
    <source>
        <dbReference type="ARBA" id="ARBA00022642"/>
    </source>
</evidence>
<dbReference type="EC" id="1.4.3.16" evidence="4"/>
<evidence type="ECO:0000313" key="14">
    <source>
        <dbReference type="Proteomes" id="UP000183952"/>
    </source>
</evidence>
<dbReference type="NCBIfam" id="NF004820">
    <property type="entry name" value="PRK06175.1"/>
    <property type="match status" value="1"/>
</dbReference>
<name>A0A1M6SHF3_9CLOT</name>
<gene>
    <name evidence="13" type="ORF">SAMN02745248_02551</name>
</gene>
<dbReference type="SUPFAM" id="SSF51905">
    <property type="entry name" value="FAD/NAD(P)-binding domain"/>
    <property type="match status" value="1"/>
</dbReference>